<dbReference type="PANTHER" id="PTHR43056">
    <property type="entry name" value="PEPTIDASE S9 PROLYL OLIGOPEPTIDASE"/>
    <property type="match status" value="1"/>
</dbReference>
<name>N6WY76_9GAMM</name>
<dbReference type="Proteomes" id="UP000013165">
    <property type="component" value="Unassembled WGS sequence"/>
</dbReference>
<protein>
    <submittedName>
        <fullName evidence="2">S9 family peptidase</fullName>
    </submittedName>
</protein>
<keyword evidence="3" id="KW-1185">Reference proteome</keyword>
<dbReference type="InterPro" id="IPR050585">
    <property type="entry name" value="Xaa-Pro_dipeptidyl-ppase/CocE"/>
</dbReference>
<dbReference type="PATRIC" id="fig|626887.3.peg.2396"/>
<dbReference type="InterPro" id="IPR001375">
    <property type="entry name" value="Peptidase_S9_cat"/>
</dbReference>
<accession>N6WY76</accession>
<dbReference type="Gene3D" id="3.40.50.1820">
    <property type="entry name" value="alpha/beta hydrolase"/>
    <property type="match status" value="1"/>
</dbReference>
<dbReference type="RefSeq" id="WP_004580357.1">
    <property type="nucleotide sequence ID" value="NZ_AP028878.1"/>
</dbReference>
<dbReference type="STRING" id="626887.J057_11961"/>
<dbReference type="GO" id="GO:0008236">
    <property type="term" value="F:serine-type peptidase activity"/>
    <property type="evidence" value="ECO:0007669"/>
    <property type="project" value="InterPro"/>
</dbReference>
<dbReference type="EMBL" id="APLQ01000011">
    <property type="protein sequence ID" value="ENO16067.1"/>
    <property type="molecule type" value="Genomic_DNA"/>
</dbReference>
<feature type="domain" description="Peptidase S9 prolyl oligopeptidase catalytic" evidence="1">
    <location>
        <begin position="410"/>
        <end position="615"/>
    </location>
</feature>
<dbReference type="PANTHER" id="PTHR43056:SF5">
    <property type="entry name" value="PEPTIDASE S9 PROLYL OLIGOPEPTIDASE CATALYTIC DOMAIN-CONTAINING PROTEIN"/>
    <property type="match status" value="1"/>
</dbReference>
<dbReference type="eggNOG" id="COG1506">
    <property type="taxonomic scope" value="Bacteria"/>
</dbReference>
<dbReference type="Pfam" id="PF00326">
    <property type="entry name" value="Peptidase_S9"/>
    <property type="match status" value="1"/>
</dbReference>
<evidence type="ECO:0000313" key="2">
    <source>
        <dbReference type="EMBL" id="ENO16067.1"/>
    </source>
</evidence>
<dbReference type="SUPFAM" id="SSF53474">
    <property type="entry name" value="alpha/beta-Hydrolases"/>
    <property type="match status" value="1"/>
</dbReference>
<organism evidence="2 3">
    <name type="scientific">Marinobacter nanhaiticus D15-8W</name>
    <dbReference type="NCBI Taxonomy" id="626887"/>
    <lineage>
        <taxon>Bacteria</taxon>
        <taxon>Pseudomonadati</taxon>
        <taxon>Pseudomonadota</taxon>
        <taxon>Gammaproteobacteria</taxon>
        <taxon>Pseudomonadales</taxon>
        <taxon>Marinobacteraceae</taxon>
        <taxon>Marinobacter</taxon>
    </lineage>
</organism>
<comment type="caution">
    <text evidence="2">The sequence shown here is derived from an EMBL/GenBank/DDBJ whole genome shotgun (WGS) entry which is preliminary data.</text>
</comment>
<dbReference type="Gene3D" id="2.120.10.60">
    <property type="entry name" value="Tricorn protease N-terminal domain"/>
    <property type="match status" value="1"/>
</dbReference>
<evidence type="ECO:0000313" key="3">
    <source>
        <dbReference type="Proteomes" id="UP000013165"/>
    </source>
</evidence>
<gene>
    <name evidence="2" type="ORF">J057_11961</name>
</gene>
<dbReference type="HOGENOM" id="CLU_012236_0_0_6"/>
<sequence length="616" mass="68832">MAEPIAPTQPLTPEEAIAAHAQRGNLRAADGQLLWLETEPATGNNQLIRYCNGDTQALTSPDVSVRSQVNGYGGGAFCTLGADVFFVDGTDQHIYVLNLDNGTQRQLTQREEVRFGALVADPVRDRILAICEHLDEGYGVGQTLVSIDAESGEELELAGARRGAVNLGCPTLSSDGQWLAWVEWELPAMPWERTRLRRAVVDDWGDISATEDCSTPAPAAIQQPRYVGDQLYALSDHAGWWQPYRVDDFGRWIAQSRDNADYANAPWQLDEIHYAWLDCEYWVRVCYYRGLASLVIMDEGGRLSRKLAGDYTGFRSVQVMDRKIYVIARRTESLDSILQIDPDTGTHRVLAGGERTEACLRMAPPEPFTFTARDNQSVHGYLYRPESARTLPPVIVRVHGGPTSAAYPVFDPQVAFWTSNGFAVADVNYRGSTGYGRIFRMSLQGQWGKFDWEDVCDSVRCLTDERLVDGKRAFVMGRSAGGFTVLNALINSDVFLAGASLFGVSDPESLRHMTHRFESGYLDWLLGDPDAELETWQQRTPLFWADRITCPVIFFQGGQDAVVVPEQTDSMAHVLERCGVPVEVVRFPEEGHGFRRSENQAAVLRDTLRFFRERLA</sequence>
<dbReference type="GO" id="GO:0006508">
    <property type="term" value="P:proteolysis"/>
    <property type="evidence" value="ECO:0007669"/>
    <property type="project" value="InterPro"/>
</dbReference>
<dbReference type="AlphaFoldDB" id="N6WY76"/>
<proteinExistence type="predicted"/>
<reference evidence="2 3" key="1">
    <citation type="journal article" date="2013" name="Genome Announc.">
        <title>Genome Sequence of the Polycyclic Aromatic Hydrocarbon-Degrading Bacterium Strain Marinobacter nanhaiticus D15-8WT.</title>
        <authorList>
            <person name="Cui Z."/>
            <person name="Gao W."/>
            <person name="Li Q."/>
            <person name="Xu G."/>
            <person name="Zheng L."/>
        </authorList>
    </citation>
    <scope>NUCLEOTIDE SEQUENCE [LARGE SCALE GENOMIC DNA]</scope>
    <source>
        <strain evidence="2 3">D15-8W</strain>
    </source>
</reference>
<dbReference type="OrthoDB" id="4269629at2"/>
<evidence type="ECO:0000259" key="1">
    <source>
        <dbReference type="Pfam" id="PF00326"/>
    </source>
</evidence>
<dbReference type="SUPFAM" id="SSF69322">
    <property type="entry name" value="Tricorn protease domain 2"/>
    <property type="match status" value="1"/>
</dbReference>
<dbReference type="InterPro" id="IPR029058">
    <property type="entry name" value="AB_hydrolase_fold"/>
</dbReference>